<dbReference type="EMBL" id="VMFD01000002">
    <property type="protein sequence ID" value="TSC66570.1"/>
    <property type="molecule type" value="Genomic_DNA"/>
</dbReference>
<accession>A0A554JE56</accession>
<sequence length="144" mass="15394">MKTYEYRPQSSRGNGYTIILPDDEMVSAYEDGKGTPCDLMVAKDGGTTLVRAVPGRTHVLRSLRFSGTCSIVRGEGEIFLASSGSWSGGSNLNGAIALKPGAIMRLGAKGSWSYLVAGDDYISAEAHDPRLFEEKGSSLWKSLA</sequence>
<reference evidence="1 2" key="1">
    <citation type="submission" date="2017-08" db="EMBL/GenBank/DDBJ databases">
        <title>Mechanisms for carbon and nitrogen cycling indicate functional differentiation within the Candidate Phyla Radiation.</title>
        <authorList>
            <person name="Danczak R.E."/>
            <person name="Johnston M.D."/>
            <person name="Kenah C."/>
            <person name="Slattery M."/>
            <person name="Wrighton K.C."/>
            <person name="Wilkins M.J."/>
        </authorList>
    </citation>
    <scope>NUCLEOTIDE SEQUENCE [LARGE SCALE GENOMIC DNA]</scope>
    <source>
        <strain evidence="1">Gr01-1014_85</strain>
    </source>
</reference>
<evidence type="ECO:0000313" key="1">
    <source>
        <dbReference type="EMBL" id="TSC66570.1"/>
    </source>
</evidence>
<comment type="caution">
    <text evidence="1">The sequence shown here is derived from an EMBL/GenBank/DDBJ whole genome shotgun (WGS) entry which is preliminary data.</text>
</comment>
<evidence type="ECO:0000313" key="2">
    <source>
        <dbReference type="Proteomes" id="UP000316253"/>
    </source>
</evidence>
<dbReference type="Proteomes" id="UP000316253">
    <property type="component" value="Unassembled WGS sequence"/>
</dbReference>
<protein>
    <submittedName>
        <fullName evidence="1">Uncharacterized protein</fullName>
    </submittedName>
</protein>
<name>A0A554JE56_9BACT</name>
<dbReference type="AlphaFoldDB" id="A0A554JE56"/>
<proteinExistence type="predicted"/>
<gene>
    <name evidence="1" type="ORF">CEO22_48</name>
</gene>
<organism evidence="1 2">
    <name type="scientific">Candidatus Berkelbacteria bacterium Gr01-1014_85</name>
    <dbReference type="NCBI Taxonomy" id="2017150"/>
    <lineage>
        <taxon>Bacteria</taxon>
        <taxon>Candidatus Berkelbacteria</taxon>
    </lineage>
</organism>